<comment type="caution">
    <text evidence="1">The sequence shown here is derived from an EMBL/GenBank/DDBJ whole genome shotgun (WGS) entry which is preliminary data.</text>
</comment>
<keyword evidence="2" id="KW-1185">Reference proteome</keyword>
<accession>A0ABQ9IP99</accession>
<proteinExistence type="predicted"/>
<evidence type="ECO:0000313" key="2">
    <source>
        <dbReference type="Proteomes" id="UP001159363"/>
    </source>
</evidence>
<sequence length="82" mass="9934">MLQHFQNKVLRIITNAPRYTRNEQPHNELKVDTIQHHINKLATELYRKIPTIENPQVRELANYERLVWRRKRPKTLTLPPIT</sequence>
<dbReference type="EMBL" id="JARBHB010000001">
    <property type="protein sequence ID" value="KAJ8898466.1"/>
    <property type="molecule type" value="Genomic_DNA"/>
</dbReference>
<name>A0ABQ9IP99_9NEOP</name>
<reference evidence="1 2" key="1">
    <citation type="submission" date="2023-02" db="EMBL/GenBank/DDBJ databases">
        <title>LHISI_Scaffold_Assembly.</title>
        <authorList>
            <person name="Stuart O.P."/>
            <person name="Cleave R."/>
            <person name="Magrath M.J.L."/>
            <person name="Mikheyev A.S."/>
        </authorList>
    </citation>
    <scope>NUCLEOTIDE SEQUENCE [LARGE SCALE GENOMIC DNA]</scope>
    <source>
        <strain evidence="1">Daus_M_001</strain>
        <tissue evidence="1">Leg muscle</tissue>
    </source>
</reference>
<dbReference type="Proteomes" id="UP001159363">
    <property type="component" value="Chromosome 1"/>
</dbReference>
<organism evidence="1 2">
    <name type="scientific">Dryococelus australis</name>
    <dbReference type="NCBI Taxonomy" id="614101"/>
    <lineage>
        <taxon>Eukaryota</taxon>
        <taxon>Metazoa</taxon>
        <taxon>Ecdysozoa</taxon>
        <taxon>Arthropoda</taxon>
        <taxon>Hexapoda</taxon>
        <taxon>Insecta</taxon>
        <taxon>Pterygota</taxon>
        <taxon>Neoptera</taxon>
        <taxon>Polyneoptera</taxon>
        <taxon>Phasmatodea</taxon>
        <taxon>Verophasmatodea</taxon>
        <taxon>Anareolatae</taxon>
        <taxon>Phasmatidae</taxon>
        <taxon>Eurycanthinae</taxon>
        <taxon>Dryococelus</taxon>
    </lineage>
</organism>
<evidence type="ECO:0000313" key="1">
    <source>
        <dbReference type="EMBL" id="KAJ8898466.1"/>
    </source>
</evidence>
<protein>
    <submittedName>
        <fullName evidence="1">Uncharacterized protein</fullName>
    </submittedName>
</protein>
<gene>
    <name evidence="1" type="ORF">PR048_003826</name>
</gene>